<dbReference type="GO" id="GO:0005737">
    <property type="term" value="C:cytoplasm"/>
    <property type="evidence" value="ECO:0007669"/>
    <property type="project" value="UniProtKB-SubCell"/>
</dbReference>
<evidence type="ECO:0000259" key="11">
    <source>
        <dbReference type="Pfam" id="PF04452"/>
    </source>
</evidence>
<keyword evidence="7 12" id="KW-0808">Transferase</keyword>
<proteinExistence type="inferred from homology"/>
<protein>
    <recommendedName>
        <fullName evidence="3">16S rRNA (uracil(1498)-N(3))-methyltransferase</fullName>
        <ecNumber evidence="3">2.1.1.193</ecNumber>
    </recommendedName>
</protein>
<gene>
    <name evidence="12" type="ORF">MNBD_DELTA03-1568</name>
</gene>
<keyword evidence="8" id="KW-0949">S-adenosyl-L-methionine</keyword>
<dbReference type="InterPro" id="IPR006700">
    <property type="entry name" value="RsmE"/>
</dbReference>
<comment type="similarity">
    <text evidence="2">Belongs to the RNA methyltransferase RsmE family.</text>
</comment>
<comment type="subcellular location">
    <subcellularLocation>
        <location evidence="1">Cytoplasm</location>
    </subcellularLocation>
</comment>
<dbReference type="CDD" id="cd18084">
    <property type="entry name" value="RsmE-like"/>
    <property type="match status" value="1"/>
</dbReference>
<dbReference type="EC" id="2.1.1.193" evidence="3"/>
<keyword evidence="5" id="KW-0698">rRNA processing</keyword>
<dbReference type="PANTHER" id="PTHR30027:SF3">
    <property type="entry name" value="16S RRNA (URACIL(1498)-N(3))-METHYLTRANSFERASE"/>
    <property type="match status" value="1"/>
</dbReference>
<dbReference type="EMBL" id="UOEX01000375">
    <property type="protein sequence ID" value="VAW41225.1"/>
    <property type="molecule type" value="Genomic_DNA"/>
</dbReference>
<organism evidence="12">
    <name type="scientific">hydrothermal vent metagenome</name>
    <dbReference type="NCBI Taxonomy" id="652676"/>
    <lineage>
        <taxon>unclassified sequences</taxon>
        <taxon>metagenomes</taxon>
        <taxon>ecological metagenomes</taxon>
    </lineage>
</organism>
<dbReference type="PIRSF" id="PIRSF015601">
    <property type="entry name" value="MTase_slr0722"/>
    <property type="match status" value="1"/>
</dbReference>
<dbReference type="Pfam" id="PF04452">
    <property type="entry name" value="Methyltrans_RNA"/>
    <property type="match status" value="1"/>
</dbReference>
<dbReference type="NCBIfam" id="NF008700">
    <property type="entry name" value="PRK11713.5-4"/>
    <property type="match status" value="1"/>
</dbReference>
<evidence type="ECO:0000256" key="5">
    <source>
        <dbReference type="ARBA" id="ARBA00022552"/>
    </source>
</evidence>
<name>A0A3B0VCF1_9ZZZZ</name>
<evidence type="ECO:0000256" key="8">
    <source>
        <dbReference type="ARBA" id="ARBA00022691"/>
    </source>
</evidence>
<dbReference type="InterPro" id="IPR046886">
    <property type="entry name" value="RsmE_MTase_dom"/>
</dbReference>
<dbReference type="GO" id="GO:0070042">
    <property type="term" value="F:rRNA (uridine-N3-)-methyltransferase activity"/>
    <property type="evidence" value="ECO:0007669"/>
    <property type="project" value="TreeGrafter"/>
</dbReference>
<evidence type="ECO:0000313" key="12">
    <source>
        <dbReference type="EMBL" id="VAW41225.1"/>
    </source>
</evidence>
<comment type="function">
    <text evidence="9">Specifically methylates the N3 position of the uracil ring of uridine 1498 (m3U1498) in 16S rRNA. Acts on the fully assembled 30S ribosomal subunit.</text>
</comment>
<keyword evidence="6 12" id="KW-0489">Methyltransferase</keyword>
<evidence type="ECO:0000256" key="7">
    <source>
        <dbReference type="ARBA" id="ARBA00022679"/>
    </source>
</evidence>
<dbReference type="PANTHER" id="PTHR30027">
    <property type="entry name" value="RIBOSOMAL RNA SMALL SUBUNIT METHYLTRANSFERASE E"/>
    <property type="match status" value="1"/>
</dbReference>
<evidence type="ECO:0000256" key="10">
    <source>
        <dbReference type="ARBA" id="ARBA00047944"/>
    </source>
</evidence>
<accession>A0A3B0VCF1</accession>
<evidence type="ECO:0000256" key="2">
    <source>
        <dbReference type="ARBA" id="ARBA00005528"/>
    </source>
</evidence>
<dbReference type="NCBIfam" id="TIGR00046">
    <property type="entry name" value="RsmE family RNA methyltransferase"/>
    <property type="match status" value="1"/>
</dbReference>
<evidence type="ECO:0000256" key="3">
    <source>
        <dbReference type="ARBA" id="ARBA00012328"/>
    </source>
</evidence>
<keyword evidence="4" id="KW-0963">Cytoplasm</keyword>
<dbReference type="Gene3D" id="3.40.1280.10">
    <property type="match status" value="1"/>
</dbReference>
<dbReference type="SUPFAM" id="SSF88697">
    <property type="entry name" value="PUA domain-like"/>
    <property type="match status" value="1"/>
</dbReference>
<dbReference type="InterPro" id="IPR029028">
    <property type="entry name" value="Alpha/beta_knot_MTases"/>
</dbReference>
<dbReference type="SUPFAM" id="SSF75217">
    <property type="entry name" value="alpha/beta knot"/>
    <property type="match status" value="1"/>
</dbReference>
<dbReference type="GO" id="GO:0070475">
    <property type="term" value="P:rRNA base methylation"/>
    <property type="evidence" value="ECO:0007669"/>
    <property type="project" value="TreeGrafter"/>
</dbReference>
<comment type="catalytic activity">
    <reaction evidence="10">
        <text>uridine(1498) in 16S rRNA + S-adenosyl-L-methionine = N(3)-methyluridine(1498) in 16S rRNA + S-adenosyl-L-homocysteine + H(+)</text>
        <dbReference type="Rhea" id="RHEA:42920"/>
        <dbReference type="Rhea" id="RHEA-COMP:10283"/>
        <dbReference type="Rhea" id="RHEA-COMP:10284"/>
        <dbReference type="ChEBI" id="CHEBI:15378"/>
        <dbReference type="ChEBI" id="CHEBI:57856"/>
        <dbReference type="ChEBI" id="CHEBI:59789"/>
        <dbReference type="ChEBI" id="CHEBI:65315"/>
        <dbReference type="ChEBI" id="CHEBI:74502"/>
        <dbReference type="EC" id="2.1.1.193"/>
    </reaction>
</comment>
<dbReference type="InterPro" id="IPR015947">
    <property type="entry name" value="PUA-like_sf"/>
</dbReference>
<sequence length="247" mass="26599">MNLIIVQPQEISGNELVLVDQRARHIHKVLRCRPGDNLRVGVLNGPMGTGRIISMDQGRVCLSLRLDAVPPPAPVLDLILALPRPVMLKRILVQAVTLGVNHIYLINANRVEKSFFSSSLIAEDGWREFLLKGLEQAVDTRIPGLSVHQRFRPFIEDVLPPVLARRGGGRIVAHPGGGAVIPAGGGSRAFLAIGPEGGWVDFEIEKFQAAGFGVFSPGPRIMRVDTAVPALMAQVNMALGLARAGGR</sequence>
<evidence type="ECO:0000256" key="9">
    <source>
        <dbReference type="ARBA" id="ARBA00025699"/>
    </source>
</evidence>
<feature type="domain" description="Ribosomal RNA small subunit methyltransferase E methyltransferase" evidence="11">
    <location>
        <begin position="75"/>
        <end position="235"/>
    </location>
</feature>
<evidence type="ECO:0000256" key="6">
    <source>
        <dbReference type="ARBA" id="ARBA00022603"/>
    </source>
</evidence>
<evidence type="ECO:0000256" key="1">
    <source>
        <dbReference type="ARBA" id="ARBA00004496"/>
    </source>
</evidence>
<reference evidence="12" key="1">
    <citation type="submission" date="2018-06" db="EMBL/GenBank/DDBJ databases">
        <authorList>
            <person name="Zhirakovskaya E."/>
        </authorList>
    </citation>
    <scope>NUCLEOTIDE SEQUENCE</scope>
</reference>
<evidence type="ECO:0000256" key="4">
    <source>
        <dbReference type="ARBA" id="ARBA00022490"/>
    </source>
</evidence>
<dbReference type="InterPro" id="IPR029026">
    <property type="entry name" value="tRNA_m1G_MTases_N"/>
</dbReference>
<dbReference type="AlphaFoldDB" id="A0A3B0VCF1"/>